<evidence type="ECO:0000313" key="3">
    <source>
        <dbReference type="Proteomes" id="UP000075288"/>
    </source>
</evidence>
<dbReference type="EMBL" id="LQYG01000090">
    <property type="protein sequence ID" value="KYC60612.1"/>
    <property type="molecule type" value="Genomic_DNA"/>
</dbReference>
<accession>A0A150JTP7</accession>
<dbReference type="PATRIC" id="fig|1398.26.peg.807"/>
<evidence type="ECO:0000313" key="2">
    <source>
        <dbReference type="EMBL" id="KYC60612.1"/>
    </source>
</evidence>
<comment type="caution">
    <text evidence="2">The sequence shown here is derived from an EMBL/GenBank/DDBJ whole genome shotgun (WGS) entry which is preliminary data.</text>
</comment>
<dbReference type="InterPro" id="IPR029058">
    <property type="entry name" value="AB_hydrolase_fold"/>
</dbReference>
<dbReference type="InterPro" id="IPR002018">
    <property type="entry name" value="CarbesteraseB"/>
</dbReference>
<organism evidence="2 3">
    <name type="scientific">Heyndrickxia coagulans</name>
    <name type="common">Weizmannia coagulans</name>
    <dbReference type="NCBI Taxonomy" id="1398"/>
    <lineage>
        <taxon>Bacteria</taxon>
        <taxon>Bacillati</taxon>
        <taxon>Bacillota</taxon>
        <taxon>Bacilli</taxon>
        <taxon>Bacillales</taxon>
        <taxon>Bacillaceae</taxon>
        <taxon>Heyndrickxia</taxon>
    </lineage>
</organism>
<dbReference type="SUPFAM" id="SSF53474">
    <property type="entry name" value="alpha/beta-Hydrolases"/>
    <property type="match status" value="1"/>
</dbReference>
<dbReference type="PANTHER" id="PTHR11559">
    <property type="entry name" value="CARBOXYLESTERASE"/>
    <property type="match status" value="1"/>
</dbReference>
<evidence type="ECO:0000259" key="1">
    <source>
        <dbReference type="Pfam" id="PF00135"/>
    </source>
</evidence>
<gene>
    <name evidence="2" type="ORF">B4098_0775</name>
</gene>
<dbReference type="ESTHER" id="bacco-g2th77">
    <property type="family name" value="Carb_B_Bacteria"/>
</dbReference>
<dbReference type="AlphaFoldDB" id="A0A150JTP7"/>
<reference evidence="2 3" key="1">
    <citation type="submission" date="2016-01" db="EMBL/GenBank/DDBJ databases">
        <title>Genome Sequences of Twelve Sporeforming Bacillus Species Isolated from Foods.</title>
        <authorList>
            <person name="Berendsen E.M."/>
            <person name="Wells-Bennik M.H."/>
            <person name="Krawcyk A.O."/>
            <person name="De Jong A."/>
            <person name="Holsappel S."/>
            <person name="Eijlander R.T."/>
            <person name="Kuipers O.P."/>
        </authorList>
    </citation>
    <scope>NUCLEOTIDE SEQUENCE [LARGE SCALE GENOMIC DNA]</scope>
    <source>
        <strain evidence="2 3">B4098</strain>
    </source>
</reference>
<name>A0A150JTP7_HEYCO</name>
<protein>
    <recommendedName>
        <fullName evidence="1">Carboxylesterase type B domain-containing protein</fullName>
    </recommendedName>
</protein>
<feature type="domain" description="Carboxylesterase type B" evidence="1">
    <location>
        <begin position="3"/>
        <end position="96"/>
    </location>
</feature>
<dbReference type="RefSeq" id="WP_061566850.1">
    <property type="nucleotide sequence ID" value="NZ_LQYG01000090.1"/>
</dbReference>
<dbReference type="Proteomes" id="UP000075288">
    <property type="component" value="Unassembled WGS sequence"/>
</dbReference>
<dbReference type="Gene3D" id="3.40.50.1820">
    <property type="entry name" value="alpha/beta hydrolase"/>
    <property type="match status" value="1"/>
</dbReference>
<dbReference type="Pfam" id="PF00135">
    <property type="entry name" value="COesterase"/>
    <property type="match status" value="1"/>
</dbReference>
<proteinExistence type="predicted"/>
<sequence length="173" mass="19660">MKTAIVETVFGKARGYEEKGMQIWKGIPYAKPPIGPLRFRPPELPEPWSGVKDCTQFGPIAWQPPVELMDFLGNPAENMDEDCLNLNIWTPGADGERQDDKAARNMSGNKTHFISHTGDTACTRKGRLRGKVGRYMTQKRQKTAHTRKGKNRKTGTFLPHVRHLFQPSVWLMK</sequence>
<dbReference type="InterPro" id="IPR050309">
    <property type="entry name" value="Type-B_Carboxylest/Lipase"/>
</dbReference>